<keyword evidence="1 2" id="KW-0808">Transferase</keyword>
<dbReference type="STRING" id="45067.Llan_1955"/>
<dbReference type="PANTHER" id="PTHR36112:SF1">
    <property type="entry name" value="RIBOSOMAL RNA SMALL SUBUNIT METHYLTRANSFERASE J"/>
    <property type="match status" value="1"/>
</dbReference>
<name>A0A0W0VJB5_9GAMM</name>
<protein>
    <recommendedName>
        <fullName evidence="1">Ribosomal RNA small subunit methyltransferase J</fullName>
        <ecNumber evidence="1">2.1.1.242</ecNumber>
    </recommendedName>
    <alternativeName>
        <fullName evidence="1">16S rRNA m2G1516 methyltransferase</fullName>
    </alternativeName>
    <alternativeName>
        <fullName evidence="1">rRNA (guanine-N(2)-)-methyltransferase</fullName>
    </alternativeName>
</protein>
<feature type="binding site" evidence="1">
    <location>
        <begin position="96"/>
        <end position="97"/>
    </location>
    <ligand>
        <name>S-adenosyl-L-methionine</name>
        <dbReference type="ChEBI" id="CHEBI:59789"/>
    </ligand>
</feature>
<keyword evidence="1 2" id="KW-0489">Methyltransferase</keyword>
<comment type="similarity">
    <text evidence="1">Belongs to the methyltransferase superfamily. RsmJ family.</text>
</comment>
<evidence type="ECO:0000313" key="2">
    <source>
        <dbReference type="EMBL" id="KTD20194.1"/>
    </source>
</evidence>
<keyword evidence="3" id="KW-1185">Reference proteome</keyword>
<dbReference type="SUPFAM" id="SSF53335">
    <property type="entry name" value="S-adenosyl-L-methionine-dependent methyltransferases"/>
    <property type="match status" value="1"/>
</dbReference>
<evidence type="ECO:0000256" key="1">
    <source>
        <dbReference type="HAMAP-Rule" id="MF_01523"/>
    </source>
</evidence>
<dbReference type="InterPro" id="IPR029063">
    <property type="entry name" value="SAM-dependent_MTases_sf"/>
</dbReference>
<dbReference type="AlphaFoldDB" id="A0A0W0VJB5"/>
<dbReference type="PATRIC" id="fig|45067.4.peg.2045"/>
<sequence length="238" mass="27049">MIEEIAIGYENEEQRECAEQLAASLHLKVDNEAKARLLVMADKLALKIEHFTPLYADFSSTNWQKRRDAGKKQGLIRACKPKPGLQIIDVTAGWGRDAAVLASFGAEVIMLEREPIMAALLADALMRRDEYSKEKMNLKLYETDAFDYLVNLSATDYPDIIYIDPMHPERQKTALVKKDMQALQRLIKRDDKIFELLQLARTKVKKQVVVKWPQSLAPLLNPTSAIGGKTVRFDVYSI</sequence>
<dbReference type="Pfam" id="PF04445">
    <property type="entry name" value="SAM_MT"/>
    <property type="match status" value="1"/>
</dbReference>
<dbReference type="GO" id="GO:0008990">
    <property type="term" value="F:rRNA (guanine-N2-)-methyltransferase activity"/>
    <property type="evidence" value="ECO:0007669"/>
    <property type="project" value="UniProtKB-UniRule"/>
</dbReference>
<dbReference type="RefSeq" id="WP_028374006.1">
    <property type="nucleotide sequence ID" value="NZ_CAAAJD010000037.1"/>
</dbReference>
<dbReference type="EC" id="2.1.1.242" evidence="1"/>
<dbReference type="EMBL" id="LNYI01000045">
    <property type="protein sequence ID" value="KTD20194.1"/>
    <property type="molecule type" value="Genomic_DNA"/>
</dbReference>
<organism evidence="2 3">
    <name type="scientific">Legionella lansingensis</name>
    <dbReference type="NCBI Taxonomy" id="45067"/>
    <lineage>
        <taxon>Bacteria</taxon>
        <taxon>Pseudomonadati</taxon>
        <taxon>Pseudomonadota</taxon>
        <taxon>Gammaproteobacteria</taxon>
        <taxon>Legionellales</taxon>
        <taxon>Legionellaceae</taxon>
        <taxon>Legionella</taxon>
    </lineage>
</organism>
<reference evidence="2 3" key="1">
    <citation type="submission" date="2015-11" db="EMBL/GenBank/DDBJ databases">
        <title>Genomic analysis of 38 Legionella species identifies large and diverse effector repertoires.</title>
        <authorList>
            <person name="Burstein D."/>
            <person name="Amaro F."/>
            <person name="Zusman T."/>
            <person name="Lifshitz Z."/>
            <person name="Cohen O."/>
            <person name="Gilbert J.A."/>
            <person name="Pupko T."/>
            <person name="Shuman H.A."/>
            <person name="Segal G."/>
        </authorList>
    </citation>
    <scope>NUCLEOTIDE SEQUENCE [LARGE SCALE GENOMIC DNA]</scope>
    <source>
        <strain evidence="2 3">ATCC 49751</strain>
    </source>
</reference>
<dbReference type="InterPro" id="IPR007536">
    <property type="entry name" value="16SrRNA_methylTrfase_J"/>
</dbReference>
<feature type="binding site" evidence="1">
    <location>
        <begin position="112"/>
        <end position="113"/>
    </location>
    <ligand>
        <name>S-adenosyl-L-methionine</name>
        <dbReference type="ChEBI" id="CHEBI:59789"/>
    </ligand>
</feature>
<dbReference type="Proteomes" id="UP000054869">
    <property type="component" value="Unassembled WGS sequence"/>
</dbReference>
<dbReference type="HAMAP" id="MF_01523">
    <property type="entry name" value="16SrRNA_methyltr_J"/>
    <property type="match status" value="1"/>
</dbReference>
<dbReference type="eggNOG" id="COG0742">
    <property type="taxonomic scope" value="Bacteria"/>
</dbReference>
<dbReference type="OrthoDB" id="3191794at2"/>
<gene>
    <name evidence="1" type="primary">rsmJ</name>
    <name evidence="2" type="ORF">Llan_1955</name>
</gene>
<comment type="caution">
    <text evidence="2">The sequence shown here is derived from an EMBL/GenBank/DDBJ whole genome shotgun (WGS) entry which is preliminary data.</text>
</comment>
<dbReference type="Gene3D" id="3.40.50.150">
    <property type="entry name" value="Vaccinia Virus protein VP39"/>
    <property type="match status" value="1"/>
</dbReference>
<dbReference type="PANTHER" id="PTHR36112">
    <property type="entry name" value="RIBOSOMAL RNA SMALL SUBUNIT METHYLTRANSFERASE J"/>
    <property type="match status" value="1"/>
</dbReference>
<keyword evidence="1" id="KW-0949">S-adenosyl-L-methionine</keyword>
<dbReference type="GO" id="GO:0005737">
    <property type="term" value="C:cytoplasm"/>
    <property type="evidence" value="ECO:0007669"/>
    <property type="project" value="UniProtKB-SubCell"/>
</dbReference>
<comment type="subcellular location">
    <subcellularLocation>
        <location evidence="1">Cytoplasm</location>
    </subcellularLocation>
</comment>
<keyword evidence="1" id="KW-0963">Cytoplasm</keyword>
<accession>A0A0W0VJB5</accession>
<comment type="function">
    <text evidence="1">Specifically methylates the guanosine in position 1516 of 16S rRNA.</text>
</comment>
<feature type="binding site" evidence="1">
    <location>
        <position position="164"/>
    </location>
    <ligand>
        <name>S-adenosyl-L-methionine</name>
        <dbReference type="ChEBI" id="CHEBI:59789"/>
    </ligand>
</feature>
<comment type="caution">
    <text evidence="1">Lacks conserved residue(s) required for the propagation of feature annotation.</text>
</comment>
<keyword evidence="1" id="KW-0698">rRNA processing</keyword>
<comment type="catalytic activity">
    <reaction evidence="1">
        <text>guanosine(1516) in 16S rRNA + S-adenosyl-L-methionine = N(2)-methylguanosine(1516) in 16S rRNA + S-adenosyl-L-homocysteine + H(+)</text>
        <dbReference type="Rhea" id="RHEA:43220"/>
        <dbReference type="Rhea" id="RHEA-COMP:10412"/>
        <dbReference type="Rhea" id="RHEA-COMP:10413"/>
        <dbReference type="ChEBI" id="CHEBI:15378"/>
        <dbReference type="ChEBI" id="CHEBI:57856"/>
        <dbReference type="ChEBI" id="CHEBI:59789"/>
        <dbReference type="ChEBI" id="CHEBI:74269"/>
        <dbReference type="ChEBI" id="CHEBI:74481"/>
        <dbReference type="EC" id="2.1.1.242"/>
    </reaction>
</comment>
<dbReference type="CDD" id="cd02440">
    <property type="entry name" value="AdoMet_MTases"/>
    <property type="match status" value="1"/>
</dbReference>
<evidence type="ECO:0000313" key="3">
    <source>
        <dbReference type="Proteomes" id="UP000054869"/>
    </source>
</evidence>
<proteinExistence type="inferred from homology"/>